<keyword evidence="7" id="KW-0862">Zinc</keyword>
<comment type="subcellular location">
    <subcellularLocation>
        <location evidence="1">Nucleus</location>
    </subcellularLocation>
</comment>
<dbReference type="InterPro" id="IPR055065">
    <property type="entry name" value="OB_MCM10"/>
</dbReference>
<evidence type="ECO:0000256" key="2">
    <source>
        <dbReference type="ARBA" id="ARBA00009679"/>
    </source>
</evidence>
<dbReference type="InterPro" id="IPR015411">
    <property type="entry name" value="Rep_factor_Mcm10_C"/>
</dbReference>
<dbReference type="PANTHER" id="PTHR13454">
    <property type="entry name" value="PROTEIN MCM10 HOMOLOG"/>
    <property type="match status" value="1"/>
</dbReference>
<dbReference type="SMART" id="SM01280">
    <property type="entry name" value="Mcm10"/>
    <property type="match status" value="1"/>
</dbReference>
<reference evidence="11" key="1">
    <citation type="submission" date="2022-11" db="EMBL/GenBank/DDBJ databases">
        <authorList>
            <person name="Kikuchi T."/>
        </authorList>
    </citation>
    <scope>NUCLEOTIDE SEQUENCE</scope>
    <source>
        <strain evidence="11">PS1010</strain>
    </source>
</reference>
<protein>
    <recommendedName>
        <fullName evidence="3">Protein MCM10 homolog</fullName>
    </recommendedName>
</protein>
<feature type="domain" description="Replication factor Mcm10 C-terminal" evidence="10">
    <location>
        <begin position="357"/>
        <end position="654"/>
    </location>
</feature>
<keyword evidence="12" id="KW-1185">Reference proteome</keyword>
<evidence type="ECO:0000256" key="8">
    <source>
        <dbReference type="ARBA" id="ARBA00023242"/>
    </source>
</evidence>
<name>A0A9P1IHF8_9PELO</name>
<dbReference type="InterPro" id="IPR056791">
    <property type="entry name" value="Znf_Mcm10_C"/>
</dbReference>
<dbReference type="GO" id="GO:0003688">
    <property type="term" value="F:DNA replication origin binding"/>
    <property type="evidence" value="ECO:0007669"/>
    <property type="project" value="TreeGrafter"/>
</dbReference>
<dbReference type="GO" id="GO:0003697">
    <property type="term" value="F:single-stranded DNA binding"/>
    <property type="evidence" value="ECO:0007669"/>
    <property type="project" value="InterPro"/>
</dbReference>
<keyword evidence="6" id="KW-0863">Zinc-finger</keyword>
<keyword evidence="4" id="KW-0235">DNA replication</keyword>
<evidence type="ECO:0000256" key="9">
    <source>
        <dbReference type="SAM" id="MobiDB-lite"/>
    </source>
</evidence>
<dbReference type="InterPro" id="IPR040184">
    <property type="entry name" value="Mcm10"/>
</dbReference>
<dbReference type="GO" id="GO:0043596">
    <property type="term" value="C:nuclear replication fork"/>
    <property type="evidence" value="ECO:0007669"/>
    <property type="project" value="TreeGrafter"/>
</dbReference>
<comment type="caution">
    <text evidence="11">The sequence shown here is derived from an EMBL/GenBank/DDBJ whole genome shotgun (WGS) entry which is preliminary data.</text>
</comment>
<dbReference type="Pfam" id="PF24863">
    <property type="entry name" value="zf-CCCH_Mcm10"/>
    <property type="match status" value="1"/>
</dbReference>
<keyword evidence="8" id="KW-0539">Nucleus</keyword>
<dbReference type="InterPro" id="IPR012340">
    <property type="entry name" value="NA-bd_OB-fold"/>
</dbReference>
<evidence type="ECO:0000313" key="11">
    <source>
        <dbReference type="EMBL" id="CAI5445484.1"/>
    </source>
</evidence>
<dbReference type="Proteomes" id="UP001152747">
    <property type="component" value="Unassembled WGS sequence"/>
</dbReference>
<comment type="similarity">
    <text evidence="2">Belongs to the MCM10 family.</text>
</comment>
<dbReference type="PANTHER" id="PTHR13454:SF11">
    <property type="entry name" value="PROTEIN MCM10 HOMOLOG"/>
    <property type="match status" value="1"/>
</dbReference>
<dbReference type="GO" id="GO:0008270">
    <property type="term" value="F:zinc ion binding"/>
    <property type="evidence" value="ECO:0007669"/>
    <property type="project" value="UniProtKB-KW"/>
</dbReference>
<dbReference type="GO" id="GO:0006270">
    <property type="term" value="P:DNA replication initiation"/>
    <property type="evidence" value="ECO:0007669"/>
    <property type="project" value="InterPro"/>
</dbReference>
<organism evidence="11 12">
    <name type="scientific">Caenorhabditis angaria</name>
    <dbReference type="NCBI Taxonomy" id="860376"/>
    <lineage>
        <taxon>Eukaryota</taxon>
        <taxon>Metazoa</taxon>
        <taxon>Ecdysozoa</taxon>
        <taxon>Nematoda</taxon>
        <taxon>Chromadorea</taxon>
        <taxon>Rhabditida</taxon>
        <taxon>Rhabditina</taxon>
        <taxon>Rhabditomorpha</taxon>
        <taxon>Rhabditoidea</taxon>
        <taxon>Rhabditidae</taxon>
        <taxon>Peloderinae</taxon>
        <taxon>Caenorhabditis</taxon>
    </lineage>
</organism>
<proteinExistence type="inferred from homology"/>
<dbReference type="InterPro" id="IPR015408">
    <property type="entry name" value="Znf_Mcm10/DnaG"/>
</dbReference>
<dbReference type="Pfam" id="PF22379">
    <property type="entry name" value="OB_MCM10"/>
    <property type="match status" value="1"/>
</dbReference>
<dbReference type="Gene3D" id="2.40.50.140">
    <property type="entry name" value="Nucleic acid-binding proteins"/>
    <property type="match status" value="1"/>
</dbReference>
<dbReference type="EMBL" id="CANHGI010000003">
    <property type="protein sequence ID" value="CAI5445484.1"/>
    <property type="molecule type" value="Genomic_DNA"/>
</dbReference>
<dbReference type="OrthoDB" id="273123at2759"/>
<evidence type="ECO:0000256" key="1">
    <source>
        <dbReference type="ARBA" id="ARBA00004123"/>
    </source>
</evidence>
<evidence type="ECO:0000256" key="3">
    <source>
        <dbReference type="ARBA" id="ARBA00017770"/>
    </source>
</evidence>
<evidence type="ECO:0000313" key="12">
    <source>
        <dbReference type="Proteomes" id="UP001152747"/>
    </source>
</evidence>
<dbReference type="Pfam" id="PF09332">
    <property type="entry name" value="Mcm10"/>
    <property type="match status" value="1"/>
</dbReference>
<evidence type="ECO:0000259" key="10">
    <source>
        <dbReference type="SMART" id="SM01280"/>
    </source>
</evidence>
<evidence type="ECO:0000256" key="5">
    <source>
        <dbReference type="ARBA" id="ARBA00022723"/>
    </source>
</evidence>
<keyword evidence="5" id="KW-0479">Metal-binding</keyword>
<dbReference type="Pfam" id="PF09329">
    <property type="entry name" value="zf-primase"/>
    <property type="match status" value="1"/>
</dbReference>
<dbReference type="AlphaFoldDB" id="A0A9P1IHF8"/>
<evidence type="ECO:0000256" key="4">
    <source>
        <dbReference type="ARBA" id="ARBA00022705"/>
    </source>
</evidence>
<sequence length="654" mass="73766">MDPLDDLLEQLGDVEEEELTPVSKIKEIDIFATESSSTISKETTSEIKHDSDEEDEELYTKRRELSEQGMQLESWLKKNSSTSGPNSTDAWRSKKKTFLTGLTSKKANEDEEGKTTTCVGIFNFDKFQISVRNPKISSHNFGVFTAGMTCEKLSNLKPTSTFKDSWCTMGVIVEKEITKKSANGNEYLIWRLHDLKDCQSPSYKLLLFGDAIKEHWKLTLGTVISLMSPQLSEDNQTSGKKPSATLRVAKSTNIVEIGTSAHFGMCKGVRQQDGQPCNNFVNSSLSEFCVYHVMNAARKIAAKRGTFNAVTCAPNLGGLSIPKKVARPIGTMPKGALPIPQLKDTMKPSNCNSFVNVNANMKTTTKEEEKSTLDEILNQRKNTFAARQFLKIHEKSTIDKPKVEDLFFERKPEKHSSFGDFLSSEKSKETVDLQAGTGGKNLWKKAPIGAKDAQEHAARLRAIAILKKQKEEKERGGGIKRKALEPLKNDGMKKMKENNEEKEDKNSKMDRIRAILARKSLHQGEAEQAESDAIQKHLSSMEEREKIETFTTTCMEVKKVRVVTCNECKYTAQSAAPLCIEKSHKLTKHEADKRFFKCSACKRRVVCFEMMPVKPCNNCNENKWIRVAMRDERKVKLETENLKVRGEERQFVNS</sequence>
<evidence type="ECO:0000256" key="6">
    <source>
        <dbReference type="ARBA" id="ARBA00022771"/>
    </source>
</evidence>
<evidence type="ECO:0000256" key="7">
    <source>
        <dbReference type="ARBA" id="ARBA00022833"/>
    </source>
</evidence>
<feature type="region of interest" description="Disordered" evidence="9">
    <location>
        <begin position="472"/>
        <end position="510"/>
    </location>
</feature>
<accession>A0A9P1IHF8</accession>
<feature type="region of interest" description="Disordered" evidence="9">
    <location>
        <begin position="35"/>
        <end position="59"/>
    </location>
</feature>
<gene>
    <name evidence="11" type="ORF">CAMP_LOCUS8121</name>
</gene>